<keyword evidence="6" id="KW-1185">Reference proteome</keyword>
<dbReference type="EMBL" id="JBHUKR010000013">
    <property type="protein sequence ID" value="MFD2419711.1"/>
    <property type="molecule type" value="Genomic_DNA"/>
</dbReference>
<dbReference type="PANTHER" id="PTHR43537:SF20">
    <property type="entry name" value="HTH-TYPE TRANSCRIPTIONAL REPRESSOR GLAR"/>
    <property type="match status" value="1"/>
</dbReference>
<reference evidence="6" key="1">
    <citation type="journal article" date="2019" name="Int. J. Syst. Evol. Microbiol.">
        <title>The Global Catalogue of Microorganisms (GCM) 10K type strain sequencing project: providing services to taxonomists for standard genome sequencing and annotation.</title>
        <authorList>
            <consortium name="The Broad Institute Genomics Platform"/>
            <consortium name="The Broad Institute Genome Sequencing Center for Infectious Disease"/>
            <person name="Wu L."/>
            <person name="Ma J."/>
        </authorList>
    </citation>
    <scope>NUCLEOTIDE SEQUENCE [LARGE SCALE GENOMIC DNA]</scope>
    <source>
        <strain evidence="6">CGMCC 4.7645</strain>
    </source>
</reference>
<dbReference type="InterPro" id="IPR011711">
    <property type="entry name" value="GntR_C"/>
</dbReference>
<gene>
    <name evidence="5" type="ORF">ACFSXZ_25610</name>
</gene>
<evidence type="ECO:0000313" key="5">
    <source>
        <dbReference type="EMBL" id="MFD2419711.1"/>
    </source>
</evidence>
<dbReference type="Proteomes" id="UP001597417">
    <property type="component" value="Unassembled WGS sequence"/>
</dbReference>
<evidence type="ECO:0000256" key="1">
    <source>
        <dbReference type="ARBA" id="ARBA00023015"/>
    </source>
</evidence>
<dbReference type="SUPFAM" id="SSF46785">
    <property type="entry name" value="Winged helix' DNA-binding domain"/>
    <property type="match status" value="1"/>
</dbReference>
<protein>
    <submittedName>
        <fullName evidence="5">GntR family transcriptional regulator</fullName>
    </submittedName>
</protein>
<sequence length="231" mass="25449">MVRRSRSSSPTRADVVLGLIRAEILNGRLPPGSRLGFTDLGRRYAVSTGVLREVFPRLVEQGLATTEAQLGFRVIDVSVERLSQLTEARVAIDTLITRQAVARGDIAWEAEVVAKHHALARIGDEAASSEDVSEEWLAAHEAFHIAILNGCGNAYLVETAARLRSIAEVYRCWSWPEQNRTHRDIAGEHRDIMEAAIARDADLAAKLTETHIRRTTELLISARTAADQPAP</sequence>
<name>A0ABW5G0I2_9PSEU</name>
<feature type="domain" description="HTH gntR-type" evidence="4">
    <location>
        <begin position="10"/>
        <end position="77"/>
    </location>
</feature>
<dbReference type="Gene3D" id="1.20.120.530">
    <property type="entry name" value="GntR ligand-binding domain-like"/>
    <property type="match status" value="1"/>
</dbReference>
<keyword evidence="1" id="KW-0805">Transcription regulation</keyword>
<dbReference type="InterPro" id="IPR036390">
    <property type="entry name" value="WH_DNA-bd_sf"/>
</dbReference>
<proteinExistence type="predicted"/>
<keyword evidence="2" id="KW-0238">DNA-binding</keyword>
<dbReference type="Pfam" id="PF00392">
    <property type="entry name" value="GntR"/>
    <property type="match status" value="1"/>
</dbReference>
<organism evidence="5 6">
    <name type="scientific">Amycolatopsis pigmentata</name>
    <dbReference type="NCBI Taxonomy" id="450801"/>
    <lineage>
        <taxon>Bacteria</taxon>
        <taxon>Bacillati</taxon>
        <taxon>Actinomycetota</taxon>
        <taxon>Actinomycetes</taxon>
        <taxon>Pseudonocardiales</taxon>
        <taxon>Pseudonocardiaceae</taxon>
        <taxon>Amycolatopsis</taxon>
    </lineage>
</organism>
<dbReference type="Pfam" id="PF07729">
    <property type="entry name" value="FCD"/>
    <property type="match status" value="1"/>
</dbReference>
<dbReference type="SMART" id="SM00895">
    <property type="entry name" value="FCD"/>
    <property type="match status" value="1"/>
</dbReference>
<dbReference type="InterPro" id="IPR036388">
    <property type="entry name" value="WH-like_DNA-bd_sf"/>
</dbReference>
<dbReference type="SUPFAM" id="SSF48008">
    <property type="entry name" value="GntR ligand-binding domain-like"/>
    <property type="match status" value="1"/>
</dbReference>
<dbReference type="PROSITE" id="PS50949">
    <property type="entry name" value="HTH_GNTR"/>
    <property type="match status" value="1"/>
</dbReference>
<evidence type="ECO:0000256" key="3">
    <source>
        <dbReference type="ARBA" id="ARBA00023163"/>
    </source>
</evidence>
<dbReference type="InterPro" id="IPR008920">
    <property type="entry name" value="TF_FadR/GntR_C"/>
</dbReference>
<dbReference type="InterPro" id="IPR000524">
    <property type="entry name" value="Tscrpt_reg_HTH_GntR"/>
</dbReference>
<keyword evidence="3" id="KW-0804">Transcription</keyword>
<evidence type="ECO:0000259" key="4">
    <source>
        <dbReference type="PROSITE" id="PS50949"/>
    </source>
</evidence>
<dbReference type="RefSeq" id="WP_378267740.1">
    <property type="nucleotide sequence ID" value="NZ_JBHUKR010000013.1"/>
</dbReference>
<dbReference type="Gene3D" id="1.10.10.10">
    <property type="entry name" value="Winged helix-like DNA-binding domain superfamily/Winged helix DNA-binding domain"/>
    <property type="match status" value="1"/>
</dbReference>
<evidence type="ECO:0000256" key="2">
    <source>
        <dbReference type="ARBA" id="ARBA00023125"/>
    </source>
</evidence>
<dbReference type="PANTHER" id="PTHR43537">
    <property type="entry name" value="TRANSCRIPTIONAL REGULATOR, GNTR FAMILY"/>
    <property type="match status" value="1"/>
</dbReference>
<dbReference type="SMART" id="SM00345">
    <property type="entry name" value="HTH_GNTR"/>
    <property type="match status" value="1"/>
</dbReference>
<accession>A0ABW5G0I2</accession>
<comment type="caution">
    <text evidence="5">The sequence shown here is derived from an EMBL/GenBank/DDBJ whole genome shotgun (WGS) entry which is preliminary data.</text>
</comment>
<evidence type="ECO:0000313" key="6">
    <source>
        <dbReference type="Proteomes" id="UP001597417"/>
    </source>
</evidence>